<keyword evidence="4" id="KW-1185">Reference proteome</keyword>
<protein>
    <submittedName>
        <fullName evidence="3">Alpha/beta hydrolase fold domain-containing protein</fullName>
    </submittedName>
</protein>
<evidence type="ECO:0000313" key="4">
    <source>
        <dbReference type="Proteomes" id="UP001597045"/>
    </source>
</evidence>
<name>A0ABW3M7S7_9PSEU</name>
<dbReference type="EMBL" id="JBHTIS010000743">
    <property type="protein sequence ID" value="MFD1046656.1"/>
    <property type="molecule type" value="Genomic_DNA"/>
</dbReference>
<gene>
    <name evidence="3" type="ORF">ACFQ1S_14390</name>
</gene>
<dbReference type="Pfam" id="PF20434">
    <property type="entry name" value="BD-FAE"/>
    <property type="match status" value="1"/>
</dbReference>
<evidence type="ECO:0000259" key="2">
    <source>
        <dbReference type="Pfam" id="PF20434"/>
    </source>
</evidence>
<dbReference type="InterPro" id="IPR049492">
    <property type="entry name" value="BD-FAE-like_dom"/>
</dbReference>
<accession>A0ABW3M7S7</accession>
<dbReference type="Proteomes" id="UP001597045">
    <property type="component" value="Unassembled WGS sequence"/>
</dbReference>
<dbReference type="Gene3D" id="3.40.50.1820">
    <property type="entry name" value="alpha/beta hydrolase"/>
    <property type="match status" value="1"/>
</dbReference>
<proteinExistence type="predicted"/>
<reference evidence="4" key="1">
    <citation type="journal article" date="2019" name="Int. J. Syst. Evol. Microbiol.">
        <title>The Global Catalogue of Microorganisms (GCM) 10K type strain sequencing project: providing services to taxonomists for standard genome sequencing and annotation.</title>
        <authorList>
            <consortium name="The Broad Institute Genomics Platform"/>
            <consortium name="The Broad Institute Genome Sequencing Center for Infectious Disease"/>
            <person name="Wu L."/>
            <person name="Ma J."/>
        </authorList>
    </citation>
    <scope>NUCLEOTIDE SEQUENCE [LARGE SCALE GENOMIC DNA]</scope>
    <source>
        <strain evidence="4">JCM 31486</strain>
    </source>
</reference>
<feature type="non-terminal residue" evidence="3">
    <location>
        <position position="129"/>
    </location>
</feature>
<comment type="caution">
    <text evidence="3">The sequence shown here is derived from an EMBL/GenBank/DDBJ whole genome shotgun (WGS) entry which is preliminary data.</text>
</comment>
<evidence type="ECO:0000313" key="3">
    <source>
        <dbReference type="EMBL" id="MFD1046656.1"/>
    </source>
</evidence>
<dbReference type="SUPFAM" id="SSF53474">
    <property type="entry name" value="alpha/beta-Hydrolases"/>
    <property type="match status" value="1"/>
</dbReference>
<dbReference type="PANTHER" id="PTHR48081">
    <property type="entry name" value="AB HYDROLASE SUPERFAMILY PROTEIN C4A8.06C"/>
    <property type="match status" value="1"/>
</dbReference>
<keyword evidence="1 3" id="KW-0378">Hydrolase</keyword>
<organism evidence="3 4">
    <name type="scientific">Kibdelosporangium lantanae</name>
    <dbReference type="NCBI Taxonomy" id="1497396"/>
    <lineage>
        <taxon>Bacteria</taxon>
        <taxon>Bacillati</taxon>
        <taxon>Actinomycetota</taxon>
        <taxon>Actinomycetes</taxon>
        <taxon>Pseudonocardiales</taxon>
        <taxon>Pseudonocardiaceae</taxon>
        <taxon>Kibdelosporangium</taxon>
    </lineage>
</organism>
<feature type="domain" description="BD-FAE-like" evidence="2">
    <location>
        <begin position="13"/>
        <end position="126"/>
    </location>
</feature>
<evidence type="ECO:0000256" key="1">
    <source>
        <dbReference type="ARBA" id="ARBA00022801"/>
    </source>
</evidence>
<dbReference type="InterPro" id="IPR050300">
    <property type="entry name" value="GDXG_lipolytic_enzyme"/>
</dbReference>
<sequence length="129" mass="13756">MERDITYTGDLRLDVYHAQDAPVVVYVHGGGWTRGDKATDGAKRLAPLSAYGVTVVAVDYTLSPAAVFPQQLDELRAAVQWVRANLPGSERVGIWGASAGAYLGSLLALSTEDVQAVVHWFGQADLVAS</sequence>
<dbReference type="GO" id="GO:0016787">
    <property type="term" value="F:hydrolase activity"/>
    <property type="evidence" value="ECO:0007669"/>
    <property type="project" value="UniProtKB-KW"/>
</dbReference>
<dbReference type="InterPro" id="IPR029058">
    <property type="entry name" value="AB_hydrolase_fold"/>
</dbReference>
<dbReference type="PANTHER" id="PTHR48081:SF6">
    <property type="entry name" value="PEPTIDASE S9 PROLYL OLIGOPEPTIDASE CATALYTIC DOMAIN-CONTAINING PROTEIN"/>
    <property type="match status" value="1"/>
</dbReference>